<proteinExistence type="predicted"/>
<dbReference type="STRING" id="930990.A0A067M6V0"/>
<dbReference type="GO" id="GO:0046983">
    <property type="term" value="F:protein dimerization activity"/>
    <property type="evidence" value="ECO:0007669"/>
    <property type="project" value="InterPro"/>
</dbReference>
<dbReference type="AlphaFoldDB" id="A0A067M6V0"/>
<sequence>YSMLFQMAMDYLPVMTSSVPCERVFSASAESNTPRQSRIPPALMGTLQVLKYAL</sequence>
<dbReference type="HOGENOM" id="CLU_009123_15_4_1"/>
<dbReference type="EMBL" id="KL198068">
    <property type="protein sequence ID" value="KDQ10415.1"/>
    <property type="molecule type" value="Genomic_DNA"/>
</dbReference>
<feature type="domain" description="HAT C-terminal dimerisation" evidence="1">
    <location>
        <begin position="1"/>
        <end position="52"/>
    </location>
</feature>
<dbReference type="InterPro" id="IPR008906">
    <property type="entry name" value="HATC_C_dom"/>
</dbReference>
<name>A0A067M6V0_BOTB1</name>
<dbReference type="InParanoid" id="A0A067M6V0"/>
<dbReference type="SUPFAM" id="SSF53098">
    <property type="entry name" value="Ribonuclease H-like"/>
    <property type="match status" value="1"/>
</dbReference>
<dbReference type="InterPro" id="IPR012337">
    <property type="entry name" value="RNaseH-like_sf"/>
</dbReference>
<gene>
    <name evidence="2" type="ORF">BOTBODRAFT_115858</name>
</gene>
<evidence type="ECO:0000313" key="3">
    <source>
        <dbReference type="Proteomes" id="UP000027195"/>
    </source>
</evidence>
<reference evidence="3" key="1">
    <citation type="journal article" date="2014" name="Proc. Natl. Acad. Sci. U.S.A.">
        <title>Extensive sampling of basidiomycete genomes demonstrates inadequacy of the white-rot/brown-rot paradigm for wood decay fungi.</title>
        <authorList>
            <person name="Riley R."/>
            <person name="Salamov A.A."/>
            <person name="Brown D.W."/>
            <person name="Nagy L.G."/>
            <person name="Floudas D."/>
            <person name="Held B.W."/>
            <person name="Levasseur A."/>
            <person name="Lombard V."/>
            <person name="Morin E."/>
            <person name="Otillar R."/>
            <person name="Lindquist E.A."/>
            <person name="Sun H."/>
            <person name="LaButti K.M."/>
            <person name="Schmutz J."/>
            <person name="Jabbour D."/>
            <person name="Luo H."/>
            <person name="Baker S.E."/>
            <person name="Pisabarro A.G."/>
            <person name="Walton J.D."/>
            <person name="Blanchette R.A."/>
            <person name="Henrissat B."/>
            <person name="Martin F."/>
            <person name="Cullen D."/>
            <person name="Hibbett D.S."/>
            <person name="Grigoriev I.V."/>
        </authorList>
    </citation>
    <scope>NUCLEOTIDE SEQUENCE [LARGE SCALE GENOMIC DNA]</scope>
    <source>
        <strain evidence="3">FD-172 SS1</strain>
    </source>
</reference>
<dbReference type="Pfam" id="PF05699">
    <property type="entry name" value="Dimer_Tnp_hAT"/>
    <property type="match status" value="1"/>
</dbReference>
<dbReference type="OrthoDB" id="3262464at2759"/>
<evidence type="ECO:0000313" key="2">
    <source>
        <dbReference type="EMBL" id="KDQ10415.1"/>
    </source>
</evidence>
<protein>
    <recommendedName>
        <fullName evidence="1">HAT C-terminal dimerisation domain-containing protein</fullName>
    </recommendedName>
</protein>
<feature type="non-terminal residue" evidence="2">
    <location>
        <position position="1"/>
    </location>
</feature>
<keyword evidence="3" id="KW-1185">Reference proteome</keyword>
<accession>A0A067M6V0</accession>
<dbReference type="Proteomes" id="UP000027195">
    <property type="component" value="Unassembled WGS sequence"/>
</dbReference>
<organism evidence="2 3">
    <name type="scientific">Botryobasidium botryosum (strain FD-172 SS1)</name>
    <dbReference type="NCBI Taxonomy" id="930990"/>
    <lineage>
        <taxon>Eukaryota</taxon>
        <taxon>Fungi</taxon>
        <taxon>Dikarya</taxon>
        <taxon>Basidiomycota</taxon>
        <taxon>Agaricomycotina</taxon>
        <taxon>Agaricomycetes</taxon>
        <taxon>Cantharellales</taxon>
        <taxon>Botryobasidiaceae</taxon>
        <taxon>Botryobasidium</taxon>
    </lineage>
</organism>
<evidence type="ECO:0000259" key="1">
    <source>
        <dbReference type="Pfam" id="PF05699"/>
    </source>
</evidence>